<name>A0A1N6UUT1_9BACT</name>
<evidence type="ECO:0000313" key="5">
    <source>
        <dbReference type="Proteomes" id="UP000185924"/>
    </source>
</evidence>
<evidence type="ECO:0000313" key="4">
    <source>
        <dbReference type="EMBL" id="SIQ69378.1"/>
    </source>
</evidence>
<dbReference type="EMBL" id="FTNM01000001">
    <property type="protein sequence ID" value="SIQ69378.1"/>
    <property type="molecule type" value="Genomic_DNA"/>
</dbReference>
<dbReference type="Proteomes" id="UP000185924">
    <property type="component" value="Unassembled WGS sequence"/>
</dbReference>
<dbReference type="CDD" id="cd06464">
    <property type="entry name" value="ACD_sHsps-like"/>
    <property type="match status" value="1"/>
</dbReference>
<dbReference type="STRING" id="1077936.SAMN05421545_1089"/>
<accession>A0A1N6UUT1</accession>
<dbReference type="Pfam" id="PF00011">
    <property type="entry name" value="HSP20"/>
    <property type="match status" value="1"/>
</dbReference>
<evidence type="ECO:0000256" key="1">
    <source>
        <dbReference type="PROSITE-ProRule" id="PRU00285"/>
    </source>
</evidence>
<reference evidence="5" key="1">
    <citation type="submission" date="2017-01" db="EMBL/GenBank/DDBJ databases">
        <authorList>
            <person name="Varghese N."/>
            <person name="Submissions S."/>
        </authorList>
    </citation>
    <scope>NUCLEOTIDE SEQUENCE [LARGE SCALE GENOMIC DNA]</scope>
    <source>
        <strain evidence="5">DM9</strain>
    </source>
</reference>
<dbReference type="InterPro" id="IPR002068">
    <property type="entry name" value="A-crystallin/Hsp20_dom"/>
</dbReference>
<dbReference type="InterPro" id="IPR008978">
    <property type="entry name" value="HSP20-like_chaperone"/>
</dbReference>
<comment type="similarity">
    <text evidence="1 2">Belongs to the small heat shock protein (HSP20) family.</text>
</comment>
<evidence type="ECO:0000256" key="2">
    <source>
        <dbReference type="RuleBase" id="RU003616"/>
    </source>
</evidence>
<dbReference type="AlphaFoldDB" id="A0A1N6UUT1"/>
<dbReference type="OrthoDB" id="954426at2"/>
<keyword evidence="5" id="KW-1185">Reference proteome</keyword>
<dbReference type="PROSITE" id="PS01031">
    <property type="entry name" value="SHSP"/>
    <property type="match status" value="1"/>
</dbReference>
<sequence length="128" mass="14616">MKIIKDKEFLKSIAHQIDLLNTVGGGVSETYTEVKKKKKSAVIHVWAAGVNPESFRIVLHQNQLTIFSVLQSQEDPQMAVPMFNRIFMLPPQVDQGRIEAIYKNGELRVKLPYHDAALHPRQIDIQQL</sequence>
<dbReference type="Gene3D" id="2.60.40.790">
    <property type="match status" value="1"/>
</dbReference>
<evidence type="ECO:0000259" key="3">
    <source>
        <dbReference type="PROSITE" id="PS01031"/>
    </source>
</evidence>
<gene>
    <name evidence="4" type="ORF">SAMN05421545_1089</name>
</gene>
<organism evidence="4 5">
    <name type="scientific">Pontibacter lucknowensis</name>
    <dbReference type="NCBI Taxonomy" id="1077936"/>
    <lineage>
        <taxon>Bacteria</taxon>
        <taxon>Pseudomonadati</taxon>
        <taxon>Bacteroidota</taxon>
        <taxon>Cytophagia</taxon>
        <taxon>Cytophagales</taxon>
        <taxon>Hymenobacteraceae</taxon>
        <taxon>Pontibacter</taxon>
    </lineage>
</organism>
<proteinExistence type="inferred from homology"/>
<dbReference type="SUPFAM" id="SSF49764">
    <property type="entry name" value="HSP20-like chaperones"/>
    <property type="match status" value="1"/>
</dbReference>
<protein>
    <submittedName>
        <fullName evidence="4">Molecular chaperone IbpA, HSP20 family</fullName>
    </submittedName>
</protein>
<feature type="domain" description="SHSP" evidence="3">
    <location>
        <begin position="22"/>
        <end position="128"/>
    </location>
</feature>